<dbReference type="EMBL" id="JAEKJZ010000002">
    <property type="protein sequence ID" value="MBN9671696.1"/>
    <property type="molecule type" value="Genomic_DNA"/>
</dbReference>
<evidence type="ECO:0000313" key="2">
    <source>
        <dbReference type="Proteomes" id="UP000664096"/>
    </source>
</evidence>
<dbReference type="AlphaFoldDB" id="A0A939J130"/>
<dbReference type="RefSeq" id="WP_207141508.1">
    <property type="nucleotide sequence ID" value="NZ_JAEKJZ010000002.1"/>
</dbReference>
<protein>
    <submittedName>
        <fullName evidence="1">Uncharacterized protein</fullName>
    </submittedName>
</protein>
<proteinExistence type="predicted"/>
<evidence type="ECO:0000313" key="1">
    <source>
        <dbReference type="EMBL" id="MBN9671696.1"/>
    </source>
</evidence>
<accession>A0A939J130</accession>
<name>A0A939J130_9HYPH</name>
<sequence length="112" mass="12699">MDEIIMRRLRHLQRLEENHEKDFDARHGALAPRAEQKREEIADALSADWNLKRKGRAAPSAGKPLPGDWRREHWKTLQAMARDFTGIEAANKAKAVSALEAYEAEMSPPSAL</sequence>
<reference evidence="1" key="1">
    <citation type="submission" date="2020-12" db="EMBL/GenBank/DDBJ databases">
        <title>Oil enriched cultivation method for isolating marine PHA-producing bacteria.</title>
        <authorList>
            <person name="Zheng W."/>
            <person name="Yu S."/>
            <person name="Huang Y."/>
        </authorList>
    </citation>
    <scope>NUCLEOTIDE SEQUENCE</scope>
    <source>
        <strain evidence="1">SY-2-12</strain>
    </source>
</reference>
<gene>
    <name evidence="1" type="ORF">JF539_15215</name>
</gene>
<comment type="caution">
    <text evidence="1">The sequence shown here is derived from an EMBL/GenBank/DDBJ whole genome shotgun (WGS) entry which is preliminary data.</text>
</comment>
<organism evidence="1 2">
    <name type="scientific">Roseibium aggregatum</name>
    <dbReference type="NCBI Taxonomy" id="187304"/>
    <lineage>
        <taxon>Bacteria</taxon>
        <taxon>Pseudomonadati</taxon>
        <taxon>Pseudomonadota</taxon>
        <taxon>Alphaproteobacteria</taxon>
        <taxon>Hyphomicrobiales</taxon>
        <taxon>Stappiaceae</taxon>
        <taxon>Roseibium</taxon>
    </lineage>
</organism>
<dbReference type="Proteomes" id="UP000664096">
    <property type="component" value="Unassembled WGS sequence"/>
</dbReference>